<dbReference type="Proteomes" id="UP001152795">
    <property type="component" value="Unassembled WGS sequence"/>
</dbReference>
<evidence type="ECO:0000313" key="3">
    <source>
        <dbReference type="EMBL" id="CAB4040116.1"/>
    </source>
</evidence>
<feature type="non-terminal residue" evidence="3">
    <location>
        <position position="509"/>
    </location>
</feature>
<gene>
    <name evidence="3" type="ORF">PACLA_8A089336</name>
</gene>
<evidence type="ECO:0000313" key="4">
    <source>
        <dbReference type="Proteomes" id="UP001152795"/>
    </source>
</evidence>
<keyword evidence="4" id="KW-1185">Reference proteome</keyword>
<keyword evidence="2" id="KW-0472">Membrane</keyword>
<feature type="compositionally biased region" description="Basic and acidic residues" evidence="1">
    <location>
        <begin position="392"/>
        <end position="410"/>
    </location>
</feature>
<accession>A0A7D9K1S8</accession>
<dbReference type="OrthoDB" id="10496567at2759"/>
<proteinExistence type="predicted"/>
<feature type="region of interest" description="Disordered" evidence="1">
    <location>
        <begin position="317"/>
        <end position="343"/>
    </location>
</feature>
<evidence type="ECO:0000256" key="1">
    <source>
        <dbReference type="SAM" id="MobiDB-lite"/>
    </source>
</evidence>
<feature type="compositionally biased region" description="Basic residues" evidence="1">
    <location>
        <begin position="323"/>
        <end position="342"/>
    </location>
</feature>
<reference evidence="3" key="1">
    <citation type="submission" date="2020-04" db="EMBL/GenBank/DDBJ databases">
        <authorList>
            <person name="Alioto T."/>
            <person name="Alioto T."/>
            <person name="Gomez Garrido J."/>
        </authorList>
    </citation>
    <scope>NUCLEOTIDE SEQUENCE</scope>
    <source>
        <strain evidence="3">A484AB</strain>
    </source>
</reference>
<keyword evidence="2" id="KW-1133">Transmembrane helix</keyword>
<feature type="compositionally biased region" description="Basic and acidic residues" evidence="1">
    <location>
        <begin position="148"/>
        <end position="167"/>
    </location>
</feature>
<keyword evidence="2" id="KW-0812">Transmembrane</keyword>
<feature type="region of interest" description="Disordered" evidence="1">
    <location>
        <begin position="390"/>
        <end position="410"/>
    </location>
</feature>
<sequence length="509" mass="58093">MAETWEIILWVIVAAAIVILIFVAIGIFLACRKRNRRKKNVKHQRFEWQRKDETDYGKRKVRYDASSSEAKIMDETDGGEKSSQLTKVEYNAKTEEAKILGVGDNKGFVEEKVTGSSARNSSDEISGVQKFNDYQMSSEISRPTTSHVSKESKSFSETYESRETEVKRLGESKGDYVRLEAAPVQRERLQPIEVVPRETAMTSTTTSKNVTSQGAVKSYTNLGYSQAGQNGDLISNVQFQLPVAVIRAFVNPGHNTSLRQAKSLPRNYSKLNYKKSFTTSTTPRRRPLLYTWSLKANDSETAQPWVNLPVIYKETHPYGDRRRSAKHRRSTQARSFTKRSLMKQKDKKCGSLNGIYITDSRPRRSYQHNAKGSTYYEKSVGPYESYFVPNSDRADADYSPSKRQEISKSDRRNYGDFYEEHYKMVKKSEFPAFRSSSTKYETKKSRDVEPEISSIVSGSEFSDFLPTPPRPSESQSDGSAEGYSRGSYKAYKSRLEKSSKRRREVVSED</sequence>
<feature type="compositionally biased region" description="Polar residues" evidence="1">
    <location>
        <begin position="138"/>
        <end position="147"/>
    </location>
</feature>
<name>A0A7D9K1S8_PARCT</name>
<dbReference type="EMBL" id="CACRXK020026310">
    <property type="protein sequence ID" value="CAB4040116.1"/>
    <property type="molecule type" value="Genomic_DNA"/>
</dbReference>
<feature type="compositionally biased region" description="Basic and acidic residues" evidence="1">
    <location>
        <begin position="493"/>
        <end position="509"/>
    </location>
</feature>
<organism evidence="3 4">
    <name type="scientific">Paramuricea clavata</name>
    <name type="common">Red gorgonian</name>
    <name type="synonym">Violescent sea-whip</name>
    <dbReference type="NCBI Taxonomy" id="317549"/>
    <lineage>
        <taxon>Eukaryota</taxon>
        <taxon>Metazoa</taxon>
        <taxon>Cnidaria</taxon>
        <taxon>Anthozoa</taxon>
        <taxon>Octocorallia</taxon>
        <taxon>Malacalcyonacea</taxon>
        <taxon>Plexauridae</taxon>
        <taxon>Paramuricea</taxon>
    </lineage>
</organism>
<feature type="transmembrane region" description="Helical" evidence="2">
    <location>
        <begin position="7"/>
        <end position="30"/>
    </location>
</feature>
<feature type="compositionally biased region" description="Basic and acidic residues" evidence="1">
    <location>
        <begin position="440"/>
        <end position="449"/>
    </location>
</feature>
<dbReference type="AlphaFoldDB" id="A0A7D9K1S8"/>
<protein>
    <submittedName>
        <fullName evidence="3">Uncharacterized protein</fullName>
    </submittedName>
</protein>
<comment type="caution">
    <text evidence="3">The sequence shown here is derived from an EMBL/GenBank/DDBJ whole genome shotgun (WGS) entry which is preliminary data.</text>
</comment>
<feature type="region of interest" description="Disordered" evidence="1">
    <location>
        <begin position="435"/>
        <end position="509"/>
    </location>
</feature>
<evidence type="ECO:0000256" key="2">
    <source>
        <dbReference type="SAM" id="Phobius"/>
    </source>
</evidence>
<feature type="region of interest" description="Disordered" evidence="1">
    <location>
        <begin position="138"/>
        <end position="167"/>
    </location>
</feature>